<accession>A0A1I7KVW7</accession>
<gene>
    <name evidence="2" type="ORF">SAMN04489707_10815</name>
</gene>
<evidence type="ECO:0000259" key="1">
    <source>
        <dbReference type="Pfam" id="PF13577"/>
    </source>
</evidence>
<reference evidence="2 3" key="1">
    <citation type="submission" date="2016-10" db="EMBL/GenBank/DDBJ databases">
        <authorList>
            <person name="de Groot N.N."/>
        </authorList>
    </citation>
    <scope>NUCLEOTIDE SEQUENCE [LARGE SCALE GENOMIC DNA]</scope>
    <source>
        <strain evidence="2 3">R-24608</strain>
    </source>
</reference>
<evidence type="ECO:0000313" key="2">
    <source>
        <dbReference type="EMBL" id="SFV01632.1"/>
    </source>
</evidence>
<dbReference type="InterPro" id="IPR032710">
    <property type="entry name" value="NTF2-like_dom_sf"/>
</dbReference>
<dbReference type="RefSeq" id="WP_008645849.1">
    <property type="nucleotide sequence ID" value="NZ_CYIG01000087.1"/>
</dbReference>
<protein>
    <submittedName>
        <fullName evidence="2">SnoaL-like domain-containing protein</fullName>
    </submittedName>
</protein>
<keyword evidence="3" id="KW-1185">Reference proteome</keyword>
<sequence length="144" mass="16190">MSGKTREQQLDELLDKQAIYELIMAYCNAADRHDHVKMRTLYHEDAIDDHGHFAKGLAMEFIDKLPEIQKAMEILHHNVTTVNLKLAGDRAEGEVGYRKFNRPFLRVWQVGSGRASAALGTDRAQIGGSCVGFRHRGATQRLSA</sequence>
<dbReference type="InterPro" id="IPR037401">
    <property type="entry name" value="SnoaL-like"/>
</dbReference>
<dbReference type="Pfam" id="PF13577">
    <property type="entry name" value="SnoaL_4"/>
    <property type="match status" value="1"/>
</dbReference>
<dbReference type="SUPFAM" id="SSF54427">
    <property type="entry name" value="NTF2-like"/>
    <property type="match status" value="1"/>
</dbReference>
<proteinExistence type="predicted"/>
<organism evidence="2 3">
    <name type="scientific">Paenacidovorax caeni</name>
    <dbReference type="NCBI Taxonomy" id="343013"/>
    <lineage>
        <taxon>Bacteria</taxon>
        <taxon>Pseudomonadati</taxon>
        <taxon>Pseudomonadota</taxon>
        <taxon>Betaproteobacteria</taxon>
        <taxon>Burkholderiales</taxon>
        <taxon>Comamonadaceae</taxon>
        <taxon>Paenacidovorax</taxon>
    </lineage>
</organism>
<dbReference type="AlphaFoldDB" id="A0A1I7KVW7"/>
<dbReference type="STRING" id="343013.SAMN04489707_10815"/>
<dbReference type="Proteomes" id="UP000183656">
    <property type="component" value="Unassembled WGS sequence"/>
</dbReference>
<feature type="domain" description="SnoaL-like" evidence="1">
    <location>
        <begin position="12"/>
        <end position="97"/>
    </location>
</feature>
<dbReference type="EMBL" id="FPBX01000081">
    <property type="protein sequence ID" value="SFV01632.1"/>
    <property type="molecule type" value="Genomic_DNA"/>
</dbReference>
<evidence type="ECO:0000313" key="3">
    <source>
        <dbReference type="Proteomes" id="UP000183656"/>
    </source>
</evidence>
<name>A0A1I7KVW7_9BURK</name>
<dbReference type="Gene3D" id="3.10.450.50">
    <property type="match status" value="1"/>
</dbReference>
<dbReference type="OrthoDB" id="1492465at2"/>